<keyword evidence="9" id="KW-0408">Iron</keyword>
<dbReference type="PANTHER" id="PTHR38674:SF1">
    <property type="entry name" value="ALKANE 1-MONOOXYGENASE 1"/>
    <property type="match status" value="1"/>
</dbReference>
<accession>A0A547Q5R7</accession>
<comment type="caution">
    <text evidence="14">The sequence shown here is derived from an EMBL/GenBank/DDBJ whole genome shotgun (WGS) entry which is preliminary data.</text>
</comment>
<evidence type="ECO:0000256" key="5">
    <source>
        <dbReference type="ARBA" id="ARBA00022692"/>
    </source>
</evidence>
<keyword evidence="11 12" id="KW-0472">Membrane</keyword>
<dbReference type="AlphaFoldDB" id="A0A547Q5R7"/>
<dbReference type="InterPro" id="IPR005804">
    <property type="entry name" value="FA_desaturase_dom"/>
</dbReference>
<dbReference type="Proteomes" id="UP000318590">
    <property type="component" value="Unassembled WGS sequence"/>
</dbReference>
<dbReference type="GO" id="GO:0005886">
    <property type="term" value="C:plasma membrane"/>
    <property type="evidence" value="ECO:0007669"/>
    <property type="project" value="UniProtKB-SubCell"/>
</dbReference>
<evidence type="ECO:0000256" key="8">
    <source>
        <dbReference type="ARBA" id="ARBA00023002"/>
    </source>
</evidence>
<evidence type="ECO:0000256" key="6">
    <source>
        <dbReference type="ARBA" id="ARBA00022723"/>
    </source>
</evidence>
<sequence length="345" mass="37902">MSPVFAFASLFPLIPIFGGLSYGGWWALAAMLSVTALVMTLDGLVHWVLPTADPDAEFPAGDALSVVIGLAQLILIPFAVMALSNGHLSGLASAATFYAAAMWIGQVGNSNAHELIHRAARPLRRLGVTLLISTLYGHHASAHTKVHHTWVATPNDPATARYGESYYRFVRRHWIGSFRAGHAAERTLLQKRYGDDWKRHDPYRVYVGGALFCMALALIFVGVLGLIWYVGLALATQAQFMLSDYVQHYGLTRSERAPGKYEPVSPAHSWDAPHWYSGAMMLNAPRHAAHHATPARPYPALDLPQDAPRLPHSLPIMAALAMSPTLWKRKMDHRVRKLNQPGAVA</sequence>
<evidence type="ECO:0000256" key="2">
    <source>
        <dbReference type="ARBA" id="ARBA00010823"/>
    </source>
</evidence>
<comment type="subcellular location">
    <subcellularLocation>
        <location evidence="1">Cell inner membrane</location>
        <topology evidence="1">Multi-pass membrane protein</topology>
    </subcellularLocation>
</comment>
<dbReference type="RefSeq" id="WP_142834322.1">
    <property type="nucleotide sequence ID" value="NZ_VFSV01000010.1"/>
</dbReference>
<evidence type="ECO:0000256" key="4">
    <source>
        <dbReference type="ARBA" id="ARBA00022519"/>
    </source>
</evidence>
<evidence type="ECO:0000256" key="12">
    <source>
        <dbReference type="SAM" id="Phobius"/>
    </source>
</evidence>
<evidence type="ECO:0000256" key="1">
    <source>
        <dbReference type="ARBA" id="ARBA00004429"/>
    </source>
</evidence>
<reference evidence="14 15" key="1">
    <citation type="submission" date="2019-06" db="EMBL/GenBank/DDBJ databases">
        <title>Paenimaribius caenipelagi gen. nov., sp. nov., isolated from a tidal flat.</title>
        <authorList>
            <person name="Yoon J.-H."/>
        </authorList>
    </citation>
    <scope>NUCLEOTIDE SEQUENCE [LARGE SCALE GENOMIC DNA]</scope>
    <source>
        <strain evidence="14 15">JBTF-M29</strain>
    </source>
</reference>
<keyword evidence="6" id="KW-0479">Metal-binding</keyword>
<keyword evidence="5 12" id="KW-0812">Transmembrane</keyword>
<dbReference type="InterPro" id="IPR033885">
    <property type="entry name" value="AlkB/XylM"/>
</dbReference>
<dbReference type="Pfam" id="PF00487">
    <property type="entry name" value="FA_desaturase"/>
    <property type="match status" value="1"/>
</dbReference>
<feature type="transmembrane region" description="Helical" evidence="12">
    <location>
        <begin position="61"/>
        <end position="82"/>
    </location>
</feature>
<evidence type="ECO:0000313" key="14">
    <source>
        <dbReference type="EMBL" id="TRD21713.1"/>
    </source>
</evidence>
<dbReference type="GO" id="GO:0046872">
    <property type="term" value="F:metal ion binding"/>
    <property type="evidence" value="ECO:0007669"/>
    <property type="project" value="UniProtKB-KW"/>
</dbReference>
<dbReference type="OrthoDB" id="4759734at2"/>
<keyword evidence="7 12" id="KW-1133">Transmembrane helix</keyword>
<evidence type="ECO:0000256" key="10">
    <source>
        <dbReference type="ARBA" id="ARBA00023033"/>
    </source>
</evidence>
<evidence type="ECO:0000256" key="11">
    <source>
        <dbReference type="ARBA" id="ARBA00023136"/>
    </source>
</evidence>
<name>A0A547Q5R7_9RHOB</name>
<organism evidence="14 15">
    <name type="scientific">Palleronia caenipelagi</name>
    <dbReference type="NCBI Taxonomy" id="2489174"/>
    <lineage>
        <taxon>Bacteria</taxon>
        <taxon>Pseudomonadati</taxon>
        <taxon>Pseudomonadota</taxon>
        <taxon>Alphaproteobacteria</taxon>
        <taxon>Rhodobacterales</taxon>
        <taxon>Roseobacteraceae</taxon>
        <taxon>Palleronia</taxon>
    </lineage>
</organism>
<evidence type="ECO:0000256" key="3">
    <source>
        <dbReference type="ARBA" id="ARBA00022475"/>
    </source>
</evidence>
<dbReference type="PANTHER" id="PTHR38674">
    <property type="entry name" value="ALKANE 1-MONOOXYGENASE 1"/>
    <property type="match status" value="1"/>
</dbReference>
<keyword evidence="10 14" id="KW-0503">Monooxygenase</keyword>
<dbReference type="CDD" id="cd03512">
    <property type="entry name" value="Alkane-hydroxylase"/>
    <property type="match status" value="1"/>
</dbReference>
<keyword evidence="8" id="KW-0560">Oxidoreductase</keyword>
<gene>
    <name evidence="14" type="ORF">FEV53_08205</name>
</gene>
<comment type="similarity">
    <text evidence="2">Belongs to the fatty acid desaturase type 1 family. AlkB subfamily.</text>
</comment>
<evidence type="ECO:0000313" key="15">
    <source>
        <dbReference type="Proteomes" id="UP000318590"/>
    </source>
</evidence>
<evidence type="ECO:0000256" key="9">
    <source>
        <dbReference type="ARBA" id="ARBA00023004"/>
    </source>
</evidence>
<dbReference type="EMBL" id="VFSV01000010">
    <property type="protein sequence ID" value="TRD21713.1"/>
    <property type="molecule type" value="Genomic_DNA"/>
</dbReference>
<proteinExistence type="inferred from homology"/>
<dbReference type="GO" id="GO:0004497">
    <property type="term" value="F:monooxygenase activity"/>
    <property type="evidence" value="ECO:0007669"/>
    <property type="project" value="UniProtKB-KW"/>
</dbReference>
<keyword evidence="4" id="KW-0997">Cell inner membrane</keyword>
<keyword evidence="15" id="KW-1185">Reference proteome</keyword>
<evidence type="ECO:0000256" key="7">
    <source>
        <dbReference type="ARBA" id="ARBA00022989"/>
    </source>
</evidence>
<evidence type="ECO:0000259" key="13">
    <source>
        <dbReference type="Pfam" id="PF00487"/>
    </source>
</evidence>
<feature type="transmembrane region" description="Helical" evidence="12">
    <location>
        <begin position="205"/>
        <end position="231"/>
    </location>
</feature>
<keyword evidence="3" id="KW-1003">Cell membrane</keyword>
<dbReference type="GO" id="GO:0006629">
    <property type="term" value="P:lipid metabolic process"/>
    <property type="evidence" value="ECO:0007669"/>
    <property type="project" value="InterPro"/>
</dbReference>
<protein>
    <submittedName>
        <fullName evidence="14">Alkane 1-monooxygenase</fullName>
    </submittedName>
</protein>
<feature type="domain" description="Fatty acid desaturase" evidence="13">
    <location>
        <begin position="95"/>
        <end position="302"/>
    </location>
</feature>